<accession>A0ABZ0NC28</accession>
<dbReference type="EMBL" id="CP134184">
    <property type="protein sequence ID" value="WPA97091.1"/>
    <property type="molecule type" value="Genomic_DNA"/>
</dbReference>
<evidence type="ECO:0000313" key="1">
    <source>
        <dbReference type="EMBL" id="WPA97091.1"/>
    </source>
</evidence>
<gene>
    <name evidence="1" type="ORF">RHO25_001699</name>
</gene>
<name>A0ABZ0NC28_CERBT</name>
<dbReference type="RefSeq" id="XP_065458208.1">
    <property type="nucleotide sequence ID" value="XM_065602136.1"/>
</dbReference>
<proteinExistence type="predicted"/>
<sequence length="172" mass="19119">MRDYNEIKSFVEAVSLVLYDPNLDWTQFESGWNEHSKGGRFIGPYAAGGTMGLGGQYNTLSQATPNGNAGRRQKNGIDLHVCPDLASARKLGTQVVELVNKMPAVPIEKEWATIGQGGVTPKPMLQQFWTIMPRVDQHYTAHEMKEARGVSAVLIEATVRASDDLQPWYREN</sequence>
<keyword evidence="2" id="KW-1185">Reference proteome</keyword>
<dbReference type="Proteomes" id="UP001302367">
    <property type="component" value="Chromosome 1"/>
</dbReference>
<reference evidence="1 2" key="1">
    <citation type="submission" date="2023-09" db="EMBL/GenBank/DDBJ databases">
        <title>Complete-Gapless Cercospora beticola genome.</title>
        <authorList>
            <person name="Wyatt N.A."/>
            <person name="Spanner R.E."/>
            <person name="Bolton M.D."/>
        </authorList>
    </citation>
    <scope>NUCLEOTIDE SEQUENCE [LARGE SCALE GENOMIC DNA]</scope>
    <source>
        <strain evidence="1">Cb09-40</strain>
    </source>
</reference>
<dbReference type="GeneID" id="90643758"/>
<protein>
    <submittedName>
        <fullName evidence="1">Uncharacterized protein</fullName>
    </submittedName>
</protein>
<organism evidence="1 2">
    <name type="scientific">Cercospora beticola</name>
    <name type="common">Sugarbeet leaf spot fungus</name>
    <dbReference type="NCBI Taxonomy" id="122368"/>
    <lineage>
        <taxon>Eukaryota</taxon>
        <taxon>Fungi</taxon>
        <taxon>Dikarya</taxon>
        <taxon>Ascomycota</taxon>
        <taxon>Pezizomycotina</taxon>
        <taxon>Dothideomycetes</taxon>
        <taxon>Dothideomycetidae</taxon>
        <taxon>Mycosphaerellales</taxon>
        <taxon>Mycosphaerellaceae</taxon>
        <taxon>Cercospora</taxon>
    </lineage>
</organism>
<evidence type="ECO:0000313" key="2">
    <source>
        <dbReference type="Proteomes" id="UP001302367"/>
    </source>
</evidence>